<dbReference type="AlphaFoldDB" id="A0AAV5G059"/>
<name>A0AAV5G059_ELECO</name>
<proteinExistence type="predicted"/>
<reference evidence="1" key="1">
    <citation type="journal article" date="2018" name="DNA Res.">
        <title>Multiple hybrid de novo genome assembly of finger millet, an orphan allotetraploid crop.</title>
        <authorList>
            <person name="Hatakeyama M."/>
            <person name="Aluri S."/>
            <person name="Balachadran M.T."/>
            <person name="Sivarajan S.R."/>
            <person name="Patrignani A."/>
            <person name="Gruter S."/>
            <person name="Poveda L."/>
            <person name="Shimizu-Inatsugi R."/>
            <person name="Baeten J."/>
            <person name="Francoijs K.J."/>
            <person name="Nataraja K.N."/>
            <person name="Reddy Y.A.N."/>
            <person name="Phadnis S."/>
            <person name="Ravikumar R.L."/>
            <person name="Schlapbach R."/>
            <person name="Sreeman S.M."/>
            <person name="Shimizu K.K."/>
        </authorList>
    </citation>
    <scope>NUCLEOTIDE SEQUENCE</scope>
</reference>
<evidence type="ECO:0000313" key="2">
    <source>
        <dbReference type="Proteomes" id="UP001054889"/>
    </source>
</evidence>
<sequence>MNNTAFHIDADKERENGYLVTHTNESRKYAWYQHSFKVFANVEAGVFECECRTWEHIGTYDSQSSNKIFSVFVGMKSCSTIQITRYIV</sequence>
<keyword evidence="2" id="KW-1185">Reference proteome</keyword>
<organism evidence="1 2">
    <name type="scientific">Eleusine coracana subsp. coracana</name>
    <dbReference type="NCBI Taxonomy" id="191504"/>
    <lineage>
        <taxon>Eukaryota</taxon>
        <taxon>Viridiplantae</taxon>
        <taxon>Streptophyta</taxon>
        <taxon>Embryophyta</taxon>
        <taxon>Tracheophyta</taxon>
        <taxon>Spermatophyta</taxon>
        <taxon>Magnoliopsida</taxon>
        <taxon>Liliopsida</taxon>
        <taxon>Poales</taxon>
        <taxon>Poaceae</taxon>
        <taxon>PACMAD clade</taxon>
        <taxon>Chloridoideae</taxon>
        <taxon>Cynodonteae</taxon>
        <taxon>Eleusininae</taxon>
        <taxon>Eleusine</taxon>
    </lineage>
</organism>
<dbReference type="EMBL" id="BQKI01000106">
    <property type="protein sequence ID" value="GJN40200.1"/>
    <property type="molecule type" value="Genomic_DNA"/>
</dbReference>
<reference evidence="1" key="2">
    <citation type="submission" date="2021-12" db="EMBL/GenBank/DDBJ databases">
        <title>Resequencing data analysis of finger millet.</title>
        <authorList>
            <person name="Hatakeyama M."/>
            <person name="Aluri S."/>
            <person name="Balachadran M.T."/>
            <person name="Sivarajan S.R."/>
            <person name="Poveda L."/>
            <person name="Shimizu-Inatsugi R."/>
            <person name="Schlapbach R."/>
            <person name="Sreeman S.M."/>
            <person name="Shimizu K.K."/>
        </authorList>
    </citation>
    <scope>NUCLEOTIDE SEQUENCE</scope>
</reference>
<gene>
    <name evidence="1" type="primary">gb29381</name>
    <name evidence="1" type="ORF">PR202_gb29381</name>
</gene>
<comment type="caution">
    <text evidence="1">The sequence shown here is derived from an EMBL/GenBank/DDBJ whole genome shotgun (WGS) entry which is preliminary data.</text>
</comment>
<dbReference type="Proteomes" id="UP001054889">
    <property type="component" value="Unassembled WGS sequence"/>
</dbReference>
<accession>A0AAV5G059</accession>
<evidence type="ECO:0000313" key="1">
    <source>
        <dbReference type="EMBL" id="GJN40200.1"/>
    </source>
</evidence>
<protein>
    <submittedName>
        <fullName evidence="1">Uncharacterized protein</fullName>
    </submittedName>
</protein>